<dbReference type="EMBL" id="CP031217">
    <property type="protein sequence ID" value="AXH12251.1"/>
    <property type="molecule type" value="Genomic_DNA"/>
</dbReference>
<protein>
    <submittedName>
        <fullName evidence="4">7TMR-DISM-7TM/7TMR-DISMED2 domain-containing signal transduction protein</fullName>
    </submittedName>
</protein>
<accession>A0AB33GJE6</accession>
<dbReference type="KEGG" id="hbv:ABIV_1251"/>
<gene>
    <name evidence="4" type="ORF">ABIV_1251</name>
</gene>
<feature type="transmembrane region" description="Helical" evidence="1">
    <location>
        <begin position="356"/>
        <end position="375"/>
    </location>
</feature>
<keyword evidence="1" id="KW-0812">Transmembrane</keyword>
<feature type="transmembrane region" description="Helical" evidence="1">
    <location>
        <begin position="179"/>
        <end position="199"/>
    </location>
</feature>
<dbReference type="Pfam" id="PF07695">
    <property type="entry name" value="7TMR-DISM_7TM"/>
    <property type="match status" value="1"/>
</dbReference>
<feature type="transmembrane region" description="Helical" evidence="1">
    <location>
        <begin position="294"/>
        <end position="314"/>
    </location>
</feature>
<keyword evidence="1" id="KW-1133">Transmembrane helix</keyword>
<dbReference type="InterPro" id="IPR011622">
    <property type="entry name" value="7TMR_DISM_rcpt_extracell_dom2"/>
</dbReference>
<dbReference type="InterPro" id="IPR011623">
    <property type="entry name" value="7TMR_DISM_rcpt_extracell_dom1"/>
</dbReference>
<reference evidence="4 5" key="1">
    <citation type="submission" date="2018-07" db="EMBL/GenBank/DDBJ databases">
        <title>Complete genome of the Arcobacter bivalviorum type strain LMG 26154.</title>
        <authorList>
            <person name="Miller W.G."/>
            <person name="Yee E."/>
            <person name="Bono J.L."/>
        </authorList>
    </citation>
    <scope>NUCLEOTIDE SEQUENCE [LARGE SCALE GENOMIC DNA]</scope>
    <source>
        <strain evidence="4 5">LMG 26154</strain>
    </source>
</reference>
<feature type="transmembrane region" description="Helical" evidence="1">
    <location>
        <begin position="206"/>
        <end position="230"/>
    </location>
</feature>
<feature type="transmembrane region" description="Helical" evidence="1">
    <location>
        <begin position="268"/>
        <end position="288"/>
    </location>
</feature>
<dbReference type="Gene3D" id="2.60.40.2380">
    <property type="match status" value="1"/>
</dbReference>
<evidence type="ECO:0000313" key="4">
    <source>
        <dbReference type="EMBL" id="AXH12251.1"/>
    </source>
</evidence>
<feature type="transmembrane region" description="Helical" evidence="1">
    <location>
        <begin position="236"/>
        <end position="256"/>
    </location>
</feature>
<feature type="domain" description="7TM-DISM receptor extracellular" evidence="2">
    <location>
        <begin position="178"/>
        <end position="374"/>
    </location>
</feature>
<dbReference type="AlphaFoldDB" id="A0AB33GJE6"/>
<feature type="transmembrane region" description="Helical" evidence="1">
    <location>
        <begin position="326"/>
        <end position="350"/>
    </location>
</feature>
<organism evidence="4 5">
    <name type="scientific">Halarcobacter bivalviorum</name>
    <dbReference type="NCBI Taxonomy" id="663364"/>
    <lineage>
        <taxon>Bacteria</taxon>
        <taxon>Pseudomonadati</taxon>
        <taxon>Campylobacterota</taxon>
        <taxon>Epsilonproteobacteria</taxon>
        <taxon>Campylobacterales</taxon>
        <taxon>Arcobacteraceae</taxon>
        <taxon>Halarcobacter</taxon>
    </lineage>
</organism>
<feature type="domain" description="7TM-DISM receptor extracellular" evidence="3">
    <location>
        <begin position="39"/>
        <end position="157"/>
    </location>
</feature>
<evidence type="ECO:0000313" key="5">
    <source>
        <dbReference type="Proteomes" id="UP000253850"/>
    </source>
</evidence>
<proteinExistence type="predicted"/>
<evidence type="ECO:0000256" key="1">
    <source>
        <dbReference type="SAM" id="Phobius"/>
    </source>
</evidence>
<evidence type="ECO:0000259" key="2">
    <source>
        <dbReference type="Pfam" id="PF07695"/>
    </source>
</evidence>
<dbReference type="Proteomes" id="UP000253850">
    <property type="component" value="Chromosome"/>
</dbReference>
<evidence type="ECO:0000259" key="3">
    <source>
        <dbReference type="Pfam" id="PF07696"/>
    </source>
</evidence>
<dbReference type="Pfam" id="PF07696">
    <property type="entry name" value="7TMR-DISMED2"/>
    <property type="match status" value="1"/>
</dbReference>
<sequence>MRTFQFLMQNSKNFFIEKLLFLVFLFFISFAQATINSYEVYYYNDPSSTLSLKDIENKEFEKINKNFSLGYKKGNSWLKIKFYNNQASNKFFVELNEFFYDKVTFYEQVFGTWLEKNYQLNKKLSYRDIPTVNPVFSFSANKNSNKIFYIKFKSKYSHFGKMNIYPRNYYLLGLKNYDYLHLFTIISLLIAFIISTIIYSRQKEKIYIYYMLYTLFLAIYIFKMSSFIVYLNLQEYIYQFHFITGIAVGFFILFSKEILEIKKYLKKIAIIIDISAILMFLISFMILIEYNPWNILLNTLITFIFLLLLFISFYTYKKGNTNSKYYFLVVFLYFIAAILFTLMLAGILEYNILTRYGYLFIITLEIVAFTLLLINKYNKVHPKEKLFS</sequence>
<keyword evidence="1" id="KW-0472">Membrane</keyword>
<name>A0AB33GJE6_9BACT</name>